<feature type="transmembrane region" description="Helical" evidence="1">
    <location>
        <begin position="98"/>
        <end position="124"/>
    </location>
</feature>
<evidence type="ECO:0000313" key="2">
    <source>
        <dbReference type="EMBL" id="KRL16275.1"/>
    </source>
</evidence>
<feature type="transmembrane region" description="Helical" evidence="1">
    <location>
        <begin position="59"/>
        <end position="77"/>
    </location>
</feature>
<keyword evidence="3" id="KW-1185">Reference proteome</keyword>
<name>A0ABR5PCG9_9LACO</name>
<feature type="transmembrane region" description="Helical" evidence="1">
    <location>
        <begin position="234"/>
        <end position="253"/>
    </location>
</feature>
<sequence length="258" mass="29832">MIILFKQELYKLTRRRSTWACTLGIMAINVFLAVISKLYPQHFIPKELFVSNYAADSFVALLLIGSAASLISSEFEYNTMKNIVCQIHSRPKILLAKWLLLLTYSVFLYIWFSGLTYLNQFIFFRNDYSLTSLISDQKTHLWEYWLETIFSNFLTTWLVLSVVLLISAILKKSTLAITVGVLGYFAVNIVGKVTAQLIQRWPLLKWNPINLLNYSEQIAQPSMQRVTGLNLDQLLVGNMMYIILFMLVGVWLFSNKEI</sequence>
<reference evidence="2 3" key="1">
    <citation type="journal article" date="2015" name="Genome Announc.">
        <title>Expanding the biotechnology potential of lactobacilli through comparative genomics of 213 strains and associated genera.</title>
        <authorList>
            <person name="Sun Z."/>
            <person name="Harris H.M."/>
            <person name="McCann A."/>
            <person name="Guo C."/>
            <person name="Argimon S."/>
            <person name="Zhang W."/>
            <person name="Yang X."/>
            <person name="Jeffery I.B."/>
            <person name="Cooney J.C."/>
            <person name="Kagawa T.F."/>
            <person name="Liu W."/>
            <person name="Song Y."/>
            <person name="Salvetti E."/>
            <person name="Wrobel A."/>
            <person name="Rasinkangas P."/>
            <person name="Parkhill J."/>
            <person name="Rea M.C."/>
            <person name="O'Sullivan O."/>
            <person name="Ritari J."/>
            <person name="Douillard F.P."/>
            <person name="Paul Ross R."/>
            <person name="Yang R."/>
            <person name="Briner A.E."/>
            <person name="Felis G.E."/>
            <person name="de Vos W.M."/>
            <person name="Barrangou R."/>
            <person name="Klaenhammer T.R."/>
            <person name="Caufield P.W."/>
            <person name="Cui Y."/>
            <person name="Zhang H."/>
            <person name="O'Toole P.W."/>
        </authorList>
    </citation>
    <scope>NUCLEOTIDE SEQUENCE [LARGE SCALE GENOMIC DNA]</scope>
    <source>
        <strain evidence="2 3">DSM 19907</strain>
    </source>
</reference>
<proteinExistence type="predicted"/>
<protein>
    <submittedName>
        <fullName evidence="2">Membrane spanning protein</fullName>
    </submittedName>
</protein>
<accession>A0ABR5PCG9</accession>
<dbReference type="Pfam" id="PF12730">
    <property type="entry name" value="ABC2_membrane_4"/>
    <property type="match status" value="1"/>
</dbReference>
<dbReference type="Proteomes" id="UP000051977">
    <property type="component" value="Unassembled WGS sequence"/>
</dbReference>
<keyword evidence="1" id="KW-0472">Membrane</keyword>
<feature type="transmembrane region" description="Helical" evidence="1">
    <location>
        <begin position="175"/>
        <end position="198"/>
    </location>
</feature>
<organism evidence="2 3">
    <name type="scientific">Lentilactobacillus rapi DSM 19907 = JCM 15042</name>
    <dbReference type="NCBI Taxonomy" id="1423795"/>
    <lineage>
        <taxon>Bacteria</taxon>
        <taxon>Bacillati</taxon>
        <taxon>Bacillota</taxon>
        <taxon>Bacilli</taxon>
        <taxon>Lactobacillales</taxon>
        <taxon>Lactobacillaceae</taxon>
        <taxon>Lentilactobacillus</taxon>
    </lineage>
</organism>
<evidence type="ECO:0000313" key="3">
    <source>
        <dbReference type="Proteomes" id="UP000051977"/>
    </source>
</evidence>
<gene>
    <name evidence="2" type="ORF">FD12_GL000107</name>
</gene>
<keyword evidence="1" id="KW-0812">Transmembrane</keyword>
<dbReference type="PANTHER" id="PTHR37305:SF1">
    <property type="entry name" value="MEMBRANE PROTEIN"/>
    <property type="match status" value="1"/>
</dbReference>
<feature type="transmembrane region" description="Helical" evidence="1">
    <location>
        <begin position="20"/>
        <end position="39"/>
    </location>
</feature>
<dbReference type="PANTHER" id="PTHR37305">
    <property type="entry name" value="INTEGRAL MEMBRANE PROTEIN-RELATED"/>
    <property type="match status" value="1"/>
</dbReference>
<evidence type="ECO:0000256" key="1">
    <source>
        <dbReference type="SAM" id="Phobius"/>
    </source>
</evidence>
<keyword evidence="1" id="KW-1133">Transmembrane helix</keyword>
<feature type="transmembrane region" description="Helical" evidence="1">
    <location>
        <begin position="144"/>
        <end position="168"/>
    </location>
</feature>
<dbReference type="RefSeq" id="WP_056982492.1">
    <property type="nucleotide sequence ID" value="NZ_AZEI01000073.1"/>
</dbReference>
<comment type="caution">
    <text evidence="2">The sequence shown here is derived from an EMBL/GenBank/DDBJ whole genome shotgun (WGS) entry which is preliminary data.</text>
</comment>
<dbReference type="EMBL" id="AZEI01000073">
    <property type="protein sequence ID" value="KRL16275.1"/>
    <property type="molecule type" value="Genomic_DNA"/>
</dbReference>